<comment type="cofactor">
    <cofactor evidence="1">
        <name>Zn(2+)</name>
        <dbReference type="ChEBI" id="CHEBI:29105"/>
    </cofactor>
</comment>
<dbReference type="Pfam" id="PF01546">
    <property type="entry name" value="Peptidase_M20"/>
    <property type="match status" value="1"/>
</dbReference>
<proteinExistence type="predicted"/>
<dbReference type="AlphaFoldDB" id="W1VDI8"/>
<dbReference type="NCBIfam" id="NF009920">
    <property type="entry name" value="PRK13381.1"/>
    <property type="match status" value="1"/>
</dbReference>
<dbReference type="Gene3D" id="3.40.630.10">
    <property type="entry name" value="Zn peptidases"/>
    <property type="match status" value="1"/>
</dbReference>
<dbReference type="InterPro" id="IPR002933">
    <property type="entry name" value="Peptidase_M20"/>
</dbReference>
<feature type="compositionally biased region" description="Gly residues" evidence="3">
    <location>
        <begin position="177"/>
        <end position="190"/>
    </location>
</feature>
<feature type="domain" description="Peptidase M20 dimerisation" evidence="4">
    <location>
        <begin position="285"/>
        <end position="382"/>
    </location>
</feature>
<dbReference type="Proteomes" id="UP000018852">
    <property type="component" value="Unassembled WGS sequence"/>
</dbReference>
<dbReference type="NCBIfam" id="NF003976">
    <property type="entry name" value="PRK05469.1"/>
    <property type="match status" value="1"/>
</dbReference>
<accession>W1VDI8</accession>
<comment type="caution">
    <text evidence="5">The sequence shown here is derived from an EMBL/GenBank/DDBJ whole genome shotgun (WGS) entry which is preliminary data.</text>
</comment>
<organism evidence="5 6">
    <name type="scientific">Actinomyces urogenitalis DORA_12</name>
    <dbReference type="NCBI Taxonomy" id="1403939"/>
    <lineage>
        <taxon>Bacteria</taxon>
        <taxon>Bacillati</taxon>
        <taxon>Actinomycetota</taxon>
        <taxon>Actinomycetes</taxon>
        <taxon>Actinomycetales</taxon>
        <taxon>Actinomycetaceae</taxon>
        <taxon>Actinomyces</taxon>
    </lineage>
</organism>
<dbReference type="Gene3D" id="3.30.70.360">
    <property type="match status" value="1"/>
</dbReference>
<evidence type="ECO:0000313" key="6">
    <source>
        <dbReference type="Proteomes" id="UP000018852"/>
    </source>
</evidence>
<sequence length="485" mass="51259">MRPLTDVRLQDSLAGRFLRYSAIESQSDAACDVVPSSPGQWGLARLLAEELRSAGAADVHVSSTAVVTARVPATQAGVPAIGFCTHLDTADAGLSPSVRARVVDYEGGDLVQGTGDDGVERRIAQSEHPELAQYAGQRILVSDGTSVLGADDKAGVATVMELVTRILAQDRAAGESGVAGDGSGVPGGEGAGDRTAGEPGEPGEPGERGVPGVTGERGVPGVTGERGVTGDADDSEQGHGDIYLAFVPDEEIGLRGVRTLDLDRFPVRWAYTLDSCQIGEVVEETFNAATVTIRVEGVCAHPMSAKGVLVNPILVAHEVVALLDPAQTPERTQGREGYTWVHDVRGNQSTCVLTVSVRDHDREQYEARKARLGEIVRQVARDHPRARIVMEVDDVYANLADARTAQAEEAIAHVYTALERLGIPPIPLAMRGGTDGSWLSTQGIFTPNVFTGAHGFHSSAEFLPLPSFEASYRVCRELILLAAGH</sequence>
<dbReference type="SUPFAM" id="SSF55031">
    <property type="entry name" value="Bacterial exopeptidase dimerisation domain"/>
    <property type="match status" value="1"/>
</dbReference>
<reference evidence="5 6" key="1">
    <citation type="submission" date="2013-12" db="EMBL/GenBank/DDBJ databases">
        <title>A Varibaculum cambriense genome reconstructed from a premature infant gut community with otherwise low bacterial novelty that shifts toward anaerobic metabolism during the third week of life.</title>
        <authorList>
            <person name="Brown C.T."/>
            <person name="Sharon I."/>
            <person name="Thomas B.C."/>
            <person name="Castelle C.J."/>
            <person name="Morowitz M.J."/>
            <person name="Banfield J.F."/>
        </authorList>
    </citation>
    <scope>NUCLEOTIDE SEQUENCE [LARGE SCALE GENOMIC DNA]</scope>
    <source>
        <strain evidence="6">DORA_12</strain>
    </source>
</reference>
<dbReference type="InterPro" id="IPR036264">
    <property type="entry name" value="Bact_exopeptidase_dim_dom"/>
</dbReference>
<dbReference type="EMBL" id="AZLV01000745">
    <property type="protein sequence ID" value="ETJ04103.1"/>
    <property type="molecule type" value="Genomic_DNA"/>
</dbReference>
<evidence type="ECO:0000256" key="1">
    <source>
        <dbReference type="ARBA" id="ARBA00001947"/>
    </source>
</evidence>
<dbReference type="Pfam" id="PF07687">
    <property type="entry name" value="M20_dimer"/>
    <property type="match status" value="1"/>
</dbReference>
<name>W1VDI8_9ACTO</name>
<feature type="compositionally biased region" description="Low complexity" evidence="3">
    <location>
        <begin position="208"/>
        <end position="230"/>
    </location>
</feature>
<dbReference type="PANTHER" id="PTHR42994">
    <property type="entry name" value="PEPTIDASE T"/>
    <property type="match status" value="1"/>
</dbReference>
<dbReference type="PATRIC" id="fig|1403939.3.peg.959"/>
<evidence type="ECO:0000256" key="3">
    <source>
        <dbReference type="SAM" id="MobiDB-lite"/>
    </source>
</evidence>
<dbReference type="InterPro" id="IPR011650">
    <property type="entry name" value="Peptidase_M20_dimer"/>
</dbReference>
<evidence type="ECO:0000259" key="4">
    <source>
        <dbReference type="Pfam" id="PF07687"/>
    </source>
</evidence>
<protein>
    <submittedName>
        <fullName evidence="5">Peptidase T</fullName>
    </submittedName>
</protein>
<dbReference type="PANTHER" id="PTHR42994:SF1">
    <property type="entry name" value="PEPTIDASE T"/>
    <property type="match status" value="1"/>
</dbReference>
<keyword evidence="2" id="KW-0862">Zinc</keyword>
<dbReference type="GO" id="GO:0016787">
    <property type="term" value="F:hydrolase activity"/>
    <property type="evidence" value="ECO:0007669"/>
    <property type="project" value="InterPro"/>
</dbReference>
<evidence type="ECO:0000256" key="2">
    <source>
        <dbReference type="ARBA" id="ARBA00022833"/>
    </source>
</evidence>
<feature type="region of interest" description="Disordered" evidence="3">
    <location>
        <begin position="172"/>
        <end position="239"/>
    </location>
</feature>
<gene>
    <name evidence="5" type="ORF">Q605_AUC00745G0002</name>
</gene>
<evidence type="ECO:0000313" key="5">
    <source>
        <dbReference type="EMBL" id="ETJ04103.1"/>
    </source>
</evidence>
<dbReference type="SUPFAM" id="SSF53187">
    <property type="entry name" value="Zn-dependent exopeptidases"/>
    <property type="match status" value="2"/>
</dbReference>